<reference evidence="2 3" key="1">
    <citation type="submission" date="2017-02" db="EMBL/GenBank/DDBJ databases">
        <authorList>
            <person name="Peterson S.W."/>
        </authorList>
    </citation>
    <scope>NUCLEOTIDE SEQUENCE [LARGE SCALE GENOMIC DNA]</scope>
    <source>
        <strain evidence="2 3">DSM 25262</strain>
    </source>
</reference>
<proteinExistence type="predicted"/>
<dbReference type="InterPro" id="IPR010982">
    <property type="entry name" value="Lambda_DNA-bd_dom_sf"/>
</dbReference>
<evidence type="ECO:0000313" key="3">
    <source>
        <dbReference type="Proteomes" id="UP000190961"/>
    </source>
</evidence>
<dbReference type="PROSITE" id="PS50943">
    <property type="entry name" value="HTH_CROC1"/>
    <property type="match status" value="1"/>
</dbReference>
<dbReference type="Proteomes" id="UP000190961">
    <property type="component" value="Unassembled WGS sequence"/>
</dbReference>
<dbReference type="Gene3D" id="1.10.260.40">
    <property type="entry name" value="lambda repressor-like DNA-binding domains"/>
    <property type="match status" value="1"/>
</dbReference>
<gene>
    <name evidence="2" type="ORF">SAMN05660236_2454</name>
</gene>
<dbReference type="Pfam" id="PF01381">
    <property type="entry name" value="HTH_3"/>
    <property type="match status" value="1"/>
</dbReference>
<evidence type="ECO:0000259" key="1">
    <source>
        <dbReference type="PROSITE" id="PS50943"/>
    </source>
</evidence>
<feature type="domain" description="HTH cro/C1-type" evidence="1">
    <location>
        <begin position="45"/>
        <end position="99"/>
    </location>
</feature>
<dbReference type="SMART" id="SM00530">
    <property type="entry name" value="HTH_XRE"/>
    <property type="match status" value="1"/>
</dbReference>
<organism evidence="2 3">
    <name type="scientific">Ohtaekwangia koreensis</name>
    <dbReference type="NCBI Taxonomy" id="688867"/>
    <lineage>
        <taxon>Bacteria</taxon>
        <taxon>Pseudomonadati</taxon>
        <taxon>Bacteroidota</taxon>
        <taxon>Cytophagia</taxon>
        <taxon>Cytophagales</taxon>
        <taxon>Fulvivirgaceae</taxon>
        <taxon>Ohtaekwangia</taxon>
    </lineage>
</organism>
<protein>
    <submittedName>
        <fullName evidence="2">Helix-turn-helix</fullName>
    </submittedName>
</protein>
<accession>A0A1T5KQL3</accession>
<dbReference type="SUPFAM" id="SSF47413">
    <property type="entry name" value="lambda repressor-like DNA-binding domains"/>
    <property type="match status" value="1"/>
</dbReference>
<keyword evidence="3" id="KW-1185">Reference proteome</keyword>
<dbReference type="GO" id="GO:0003677">
    <property type="term" value="F:DNA binding"/>
    <property type="evidence" value="ECO:0007669"/>
    <property type="project" value="InterPro"/>
</dbReference>
<name>A0A1T5KQL3_9BACT</name>
<dbReference type="STRING" id="688867.SAMN05660236_2454"/>
<dbReference type="InterPro" id="IPR001387">
    <property type="entry name" value="Cro/C1-type_HTH"/>
</dbReference>
<dbReference type="AlphaFoldDB" id="A0A1T5KQL3"/>
<sequence length="104" mass="12046">MVFDKVINTIPGVINTRLTVIYTFLNDINTYLHAFYRFMERINRIKEVLVIKGISQKELAEKLGKTQNTIASICNNKTQPHLKDLKKMAKILNVDIRELLVPTM</sequence>
<dbReference type="CDD" id="cd00093">
    <property type="entry name" value="HTH_XRE"/>
    <property type="match status" value="1"/>
</dbReference>
<dbReference type="EMBL" id="FUZU01000001">
    <property type="protein sequence ID" value="SKC65765.1"/>
    <property type="molecule type" value="Genomic_DNA"/>
</dbReference>
<evidence type="ECO:0000313" key="2">
    <source>
        <dbReference type="EMBL" id="SKC65765.1"/>
    </source>
</evidence>